<proteinExistence type="predicted"/>
<reference evidence="1 2" key="1">
    <citation type="submission" date="2018-08" db="EMBL/GenBank/DDBJ databases">
        <title>Comamonas testosteroni strain SWCO2.</title>
        <authorList>
            <person name="Jiang N."/>
            <person name="Zhang X.Z."/>
        </authorList>
    </citation>
    <scope>NUCLEOTIDE SEQUENCE [LARGE SCALE GENOMIC DNA]</scope>
    <source>
        <strain evidence="1 2">SWCO2</strain>
    </source>
</reference>
<protein>
    <submittedName>
        <fullName evidence="1">Uncharacterized protein</fullName>
    </submittedName>
</protein>
<gene>
    <name evidence="1" type="ORF">DZC30_14115</name>
</gene>
<sequence>MSFLFQEGLAGPFPRSALLLEKDKSFKGSLLGGSRDLFAQKRCTEVPVYASGASPKANLCKPITLRRGTHKIAAKPAIIQKRQNLRVFVLQLVVNQPIGLDFSLRTGVNSP</sequence>
<dbReference type="EMBL" id="QURR01000017">
    <property type="protein sequence ID" value="RGE43744.1"/>
    <property type="molecule type" value="Genomic_DNA"/>
</dbReference>
<dbReference type="Proteomes" id="UP000261948">
    <property type="component" value="Unassembled WGS sequence"/>
</dbReference>
<accession>A0A373FHY1</accession>
<evidence type="ECO:0000313" key="2">
    <source>
        <dbReference type="Proteomes" id="UP000261948"/>
    </source>
</evidence>
<organism evidence="1 2">
    <name type="scientific">Comamonas testosteroni</name>
    <name type="common">Pseudomonas testosteroni</name>
    <dbReference type="NCBI Taxonomy" id="285"/>
    <lineage>
        <taxon>Bacteria</taxon>
        <taxon>Pseudomonadati</taxon>
        <taxon>Pseudomonadota</taxon>
        <taxon>Betaproteobacteria</taxon>
        <taxon>Burkholderiales</taxon>
        <taxon>Comamonadaceae</taxon>
        <taxon>Comamonas</taxon>
    </lineage>
</organism>
<keyword evidence="2" id="KW-1185">Reference proteome</keyword>
<comment type="caution">
    <text evidence="1">The sequence shown here is derived from an EMBL/GenBank/DDBJ whole genome shotgun (WGS) entry which is preliminary data.</text>
</comment>
<name>A0A373FHY1_COMTE</name>
<dbReference type="AlphaFoldDB" id="A0A373FHY1"/>
<evidence type="ECO:0000313" key="1">
    <source>
        <dbReference type="EMBL" id="RGE43744.1"/>
    </source>
</evidence>